<name>A0A916YVN6_9BACL</name>
<dbReference type="InterPro" id="IPR029066">
    <property type="entry name" value="PLP-binding_barrel"/>
</dbReference>
<keyword evidence="9" id="KW-1185">Reference proteome</keyword>
<evidence type="ECO:0000259" key="7">
    <source>
        <dbReference type="SMART" id="SM01005"/>
    </source>
</evidence>
<feature type="active site" description="Proton acceptor; specific for L-alanine" evidence="4">
    <location>
        <position position="272"/>
    </location>
</feature>
<evidence type="ECO:0000256" key="2">
    <source>
        <dbReference type="ARBA" id="ARBA00022898"/>
    </source>
</evidence>
<dbReference type="Pfam" id="PF00842">
    <property type="entry name" value="Ala_racemase_C"/>
    <property type="match status" value="1"/>
</dbReference>
<dbReference type="InterPro" id="IPR011079">
    <property type="entry name" value="Ala_racemase_C"/>
</dbReference>
<dbReference type="SUPFAM" id="SSF50621">
    <property type="entry name" value="Alanine racemase C-terminal domain-like"/>
    <property type="match status" value="1"/>
</dbReference>
<evidence type="ECO:0000256" key="3">
    <source>
        <dbReference type="ARBA" id="ARBA00023235"/>
    </source>
</evidence>
<comment type="caution">
    <text evidence="8">The sequence shown here is derived from an EMBL/GenBank/DDBJ whole genome shotgun (WGS) entry which is preliminary data.</text>
</comment>
<dbReference type="Proteomes" id="UP000612456">
    <property type="component" value="Unassembled WGS sequence"/>
</dbReference>
<comment type="cofactor">
    <cofactor evidence="1 4 5">
        <name>pyridoxal 5'-phosphate</name>
        <dbReference type="ChEBI" id="CHEBI:597326"/>
    </cofactor>
</comment>
<dbReference type="PANTHER" id="PTHR30511">
    <property type="entry name" value="ALANINE RACEMASE"/>
    <property type="match status" value="1"/>
</dbReference>
<dbReference type="FunFam" id="3.20.20.10:FF:000002">
    <property type="entry name" value="Alanine racemase"/>
    <property type="match status" value="1"/>
</dbReference>
<proteinExistence type="inferred from homology"/>
<keyword evidence="3 4" id="KW-0413">Isomerase</keyword>
<dbReference type="AlphaFoldDB" id="A0A916YVN6"/>
<dbReference type="Pfam" id="PF01168">
    <property type="entry name" value="Ala_racemase_N"/>
    <property type="match status" value="1"/>
</dbReference>
<feature type="modified residue" description="N6-(pyridoxal phosphate)lysine" evidence="4 5">
    <location>
        <position position="44"/>
    </location>
</feature>
<dbReference type="InterPro" id="IPR001608">
    <property type="entry name" value="Ala_racemase_N"/>
</dbReference>
<dbReference type="RefSeq" id="WP_188991975.1">
    <property type="nucleotide sequence ID" value="NZ_BMHP01000002.1"/>
</dbReference>
<dbReference type="InterPro" id="IPR009006">
    <property type="entry name" value="Ala_racemase/Decarboxylase_C"/>
</dbReference>
<protein>
    <recommendedName>
        <fullName evidence="4">Alanine racemase</fullName>
        <ecNumber evidence="4">5.1.1.1</ecNumber>
    </recommendedName>
</protein>
<accession>A0A916YVN6</accession>
<comment type="catalytic activity">
    <reaction evidence="4">
        <text>L-alanine = D-alanine</text>
        <dbReference type="Rhea" id="RHEA:20249"/>
        <dbReference type="ChEBI" id="CHEBI:57416"/>
        <dbReference type="ChEBI" id="CHEBI:57972"/>
        <dbReference type="EC" id="5.1.1.1"/>
    </reaction>
</comment>
<dbReference type="Gene3D" id="2.40.37.10">
    <property type="entry name" value="Lyase, Ornithine Decarboxylase, Chain A, domain 1"/>
    <property type="match status" value="1"/>
</dbReference>
<dbReference type="PRINTS" id="PR00992">
    <property type="entry name" value="ALARACEMASE"/>
</dbReference>
<evidence type="ECO:0000256" key="4">
    <source>
        <dbReference type="HAMAP-Rule" id="MF_01201"/>
    </source>
</evidence>
<dbReference type="InterPro" id="IPR000821">
    <property type="entry name" value="Ala_racemase"/>
</dbReference>
<dbReference type="CDD" id="cd00430">
    <property type="entry name" value="PLPDE_III_AR"/>
    <property type="match status" value="1"/>
</dbReference>
<organism evidence="8 9">
    <name type="scientific">Paenibacillus nasutitermitis</name>
    <dbReference type="NCBI Taxonomy" id="1652958"/>
    <lineage>
        <taxon>Bacteria</taxon>
        <taxon>Bacillati</taxon>
        <taxon>Bacillota</taxon>
        <taxon>Bacilli</taxon>
        <taxon>Bacillales</taxon>
        <taxon>Paenibacillaceae</taxon>
        <taxon>Paenibacillus</taxon>
    </lineage>
</organism>
<feature type="domain" description="Alanine racemase C-terminal" evidence="7">
    <location>
        <begin position="251"/>
        <end position="376"/>
    </location>
</feature>
<evidence type="ECO:0000256" key="6">
    <source>
        <dbReference type="PIRSR" id="PIRSR600821-52"/>
    </source>
</evidence>
<dbReference type="Gene3D" id="3.20.20.10">
    <property type="entry name" value="Alanine racemase"/>
    <property type="match status" value="1"/>
</dbReference>
<feature type="binding site" evidence="4 6">
    <location>
        <position position="319"/>
    </location>
    <ligand>
        <name>substrate</name>
    </ligand>
</feature>
<dbReference type="GO" id="GO:0005829">
    <property type="term" value="C:cytosol"/>
    <property type="evidence" value="ECO:0007669"/>
    <property type="project" value="TreeGrafter"/>
</dbReference>
<keyword evidence="2 4" id="KW-0663">Pyridoxal phosphate</keyword>
<evidence type="ECO:0000256" key="5">
    <source>
        <dbReference type="PIRSR" id="PIRSR600821-50"/>
    </source>
</evidence>
<evidence type="ECO:0000313" key="9">
    <source>
        <dbReference type="Proteomes" id="UP000612456"/>
    </source>
</evidence>
<comment type="similarity">
    <text evidence="4">Belongs to the alanine racemase family.</text>
</comment>
<dbReference type="PROSITE" id="PS00395">
    <property type="entry name" value="ALANINE_RACEMASE"/>
    <property type="match status" value="1"/>
</dbReference>
<dbReference type="EMBL" id="BMHP01000002">
    <property type="protein sequence ID" value="GGD63300.1"/>
    <property type="molecule type" value="Genomic_DNA"/>
</dbReference>
<evidence type="ECO:0000313" key="8">
    <source>
        <dbReference type="EMBL" id="GGD63300.1"/>
    </source>
</evidence>
<dbReference type="PANTHER" id="PTHR30511:SF0">
    <property type="entry name" value="ALANINE RACEMASE, CATABOLIC-RELATED"/>
    <property type="match status" value="1"/>
</dbReference>
<reference evidence="8" key="1">
    <citation type="journal article" date="2014" name="Int. J. Syst. Evol. Microbiol.">
        <title>Complete genome sequence of Corynebacterium casei LMG S-19264T (=DSM 44701T), isolated from a smear-ripened cheese.</title>
        <authorList>
            <consortium name="US DOE Joint Genome Institute (JGI-PGF)"/>
            <person name="Walter F."/>
            <person name="Albersmeier A."/>
            <person name="Kalinowski J."/>
            <person name="Ruckert C."/>
        </authorList>
    </citation>
    <scope>NUCLEOTIDE SEQUENCE</scope>
    <source>
        <strain evidence="8">CGMCC 1.15178</strain>
    </source>
</reference>
<feature type="active site" description="Proton acceptor; specific for D-alanine" evidence="4">
    <location>
        <position position="44"/>
    </location>
</feature>
<dbReference type="NCBIfam" id="TIGR00492">
    <property type="entry name" value="alr"/>
    <property type="match status" value="1"/>
</dbReference>
<dbReference type="InterPro" id="IPR020622">
    <property type="entry name" value="Ala_racemase_pyridoxalP-BS"/>
</dbReference>
<sequence length="378" mass="41919">MIAAVAPELYRNTWAEVDLAAIGSNVRHIKRQLPSAVKLMAVVKADGYGHGALETARVAVESGADSLAVAYLSEALTLRKQGVKLPILILIPIKPQEVPMAIEYDLMLTVTSAAWFKEMRRVCGHSFYPFMLNVHVKMDTGLGRIGIRDKQQWEAMVPWLEAADIEVEGMFTHFATAGDKDTGYLHTQFLRFREMMEWANNSPVHVKTFHCANSAAALRFPEMSLDMVRIGAAMYGFGPESIKNAARLESALSLHSSLIEVKHLKKGEYVGYDLAYRTDREEWIGTVPVGYADGWSQSLRHTELIVDGQRAPIIGKIGMDQMMIRLPREYPAGTKVTLIGRNGRESVTCMELAANLGGAAQEISTSISCRVTRVYSEE</sequence>
<reference evidence="8" key="2">
    <citation type="submission" date="2020-09" db="EMBL/GenBank/DDBJ databases">
        <authorList>
            <person name="Sun Q."/>
            <person name="Zhou Y."/>
        </authorList>
    </citation>
    <scope>NUCLEOTIDE SEQUENCE</scope>
    <source>
        <strain evidence="8">CGMCC 1.15178</strain>
    </source>
</reference>
<dbReference type="GO" id="GO:0009252">
    <property type="term" value="P:peptidoglycan biosynthetic process"/>
    <property type="evidence" value="ECO:0007669"/>
    <property type="project" value="TreeGrafter"/>
</dbReference>
<feature type="binding site" evidence="4 6">
    <location>
        <position position="144"/>
    </location>
    <ligand>
        <name>substrate</name>
    </ligand>
</feature>
<comment type="pathway">
    <text evidence="4">Amino-acid biosynthesis; D-alanine biosynthesis; D-alanine from L-alanine: step 1/1.</text>
</comment>
<dbReference type="GO" id="GO:0008784">
    <property type="term" value="F:alanine racemase activity"/>
    <property type="evidence" value="ECO:0007669"/>
    <property type="project" value="UniProtKB-UniRule"/>
</dbReference>
<comment type="function">
    <text evidence="4">Catalyzes the interconversion of L-alanine and D-alanine. May also act on other amino acids.</text>
</comment>
<dbReference type="HAMAP" id="MF_01201">
    <property type="entry name" value="Ala_racemase"/>
    <property type="match status" value="1"/>
</dbReference>
<gene>
    <name evidence="8" type="primary">alr</name>
    <name evidence="8" type="ORF">GCM10010911_21340</name>
</gene>
<dbReference type="SUPFAM" id="SSF51419">
    <property type="entry name" value="PLP-binding barrel"/>
    <property type="match status" value="1"/>
</dbReference>
<dbReference type="GO" id="GO:0030632">
    <property type="term" value="P:D-alanine biosynthetic process"/>
    <property type="evidence" value="ECO:0007669"/>
    <property type="project" value="UniProtKB-UniRule"/>
</dbReference>
<dbReference type="EC" id="5.1.1.1" evidence="4"/>
<evidence type="ECO:0000256" key="1">
    <source>
        <dbReference type="ARBA" id="ARBA00001933"/>
    </source>
</evidence>
<dbReference type="SMART" id="SM01005">
    <property type="entry name" value="Ala_racemase_C"/>
    <property type="match status" value="1"/>
</dbReference>
<dbReference type="GO" id="GO:0030170">
    <property type="term" value="F:pyridoxal phosphate binding"/>
    <property type="evidence" value="ECO:0007669"/>
    <property type="project" value="UniProtKB-UniRule"/>
</dbReference>